<evidence type="ECO:0000313" key="1">
    <source>
        <dbReference type="EMBL" id="QAY03489.1"/>
    </source>
</evidence>
<dbReference type="GeneID" id="65118662"/>
<proteinExistence type="predicted"/>
<gene>
    <name evidence="1" type="primary">67</name>
    <name evidence="1" type="ORF">SEA_CICHOLASNAGE_67</name>
</gene>
<dbReference type="Proteomes" id="UP000290122">
    <property type="component" value="Segment"/>
</dbReference>
<evidence type="ECO:0000313" key="2">
    <source>
        <dbReference type="Proteomes" id="UP000290122"/>
    </source>
</evidence>
<keyword evidence="2" id="KW-1185">Reference proteome</keyword>
<name>A0A411BPM5_9CAUD</name>
<organism evidence="1 2">
    <name type="scientific">Mycobacterium phage CicholasNage</name>
    <dbReference type="NCBI Taxonomy" id="2500799"/>
    <lineage>
        <taxon>Viruses</taxon>
        <taxon>Duplodnaviria</taxon>
        <taxon>Heunggongvirae</taxon>
        <taxon>Uroviricota</taxon>
        <taxon>Caudoviricetes</taxon>
        <taxon>Vilmaviridae</taxon>
        <taxon>Lclasvirinae</taxon>
        <taxon>Bronvirus</taxon>
        <taxon>Bronvirus cicholasnage</taxon>
    </lineage>
</organism>
<reference evidence="1 2" key="1">
    <citation type="submission" date="2018-12" db="EMBL/GenBank/DDBJ databases">
        <authorList>
            <person name="Broussard A.C."/>
            <person name="Carter S.T."/>
            <person name="Coggin J.S."/>
            <person name="Cramer N.A."/>
            <person name="Crawford A.P."/>
            <person name="Crespo I.A."/>
            <person name="DeBellas B.V."/>
            <person name="Dodd E.C."/>
            <person name="Ellis C.M."/>
            <person name="Ellison A.M."/>
            <person name="Hidalgo M.O."/>
            <person name="Janoski J.R."/>
            <person name="Kim I."/>
            <person name="Kovats T.A."/>
            <person name="Lerdritsomboon C."/>
            <person name="Lynam C.H."/>
            <person name="McKenna C.M."/>
            <person name="Meyer C.M."/>
            <person name="Nickerson B.H."/>
            <person name="Oberle N.R."/>
            <person name="Olenick B.R."/>
            <person name="Pitts Q.F."/>
            <person name="Raeesian S.A."/>
            <person name="Raney S.B."/>
            <person name="Reyes P.J."/>
            <person name="Rivera G.J."/>
            <person name="Simon A.M."/>
            <person name="Smith R.M."/>
            <person name="Tran C.A."/>
            <person name="Truban R.G."/>
            <person name="Van V."/>
            <person name="Voshell S.M."/>
            <person name="Walker C.L."/>
            <person name="Walter M.E."/>
            <person name="Whalley N.M."/>
            <person name="Garlena R.A."/>
            <person name="Russell D.A."/>
            <person name="Pope W.H."/>
            <person name="Jacobs-Sera D."/>
            <person name="Hatfull G.F."/>
        </authorList>
    </citation>
    <scope>NUCLEOTIDE SEQUENCE [LARGE SCALE GENOMIC DNA]</scope>
</reference>
<dbReference type="KEGG" id="vg:65118662"/>
<sequence>MEGKPSHWTEEAECIGDGRFTGRVEDLSWRDHAEMKITCEKCPVFNDCAEWAEREQVIEVFAAGKWRYPNGHIAAS</sequence>
<accession>A0A411BPM5</accession>
<dbReference type="RefSeq" id="YP_010100963.1">
    <property type="nucleotide sequence ID" value="NC_055786.1"/>
</dbReference>
<dbReference type="EMBL" id="MK310144">
    <property type="protein sequence ID" value="QAY03489.1"/>
    <property type="molecule type" value="Genomic_DNA"/>
</dbReference>
<protein>
    <submittedName>
        <fullName evidence="1">WhiB family transcription factor</fullName>
    </submittedName>
</protein>